<gene>
    <name evidence="2" type="ORF">MTR67_042997</name>
</gene>
<feature type="compositionally biased region" description="Polar residues" evidence="1">
    <location>
        <begin position="42"/>
        <end position="57"/>
    </location>
</feature>
<evidence type="ECO:0000256" key="1">
    <source>
        <dbReference type="SAM" id="MobiDB-lite"/>
    </source>
</evidence>
<organism evidence="2 3">
    <name type="scientific">Solanum verrucosum</name>
    <dbReference type="NCBI Taxonomy" id="315347"/>
    <lineage>
        <taxon>Eukaryota</taxon>
        <taxon>Viridiplantae</taxon>
        <taxon>Streptophyta</taxon>
        <taxon>Embryophyta</taxon>
        <taxon>Tracheophyta</taxon>
        <taxon>Spermatophyta</taxon>
        <taxon>Magnoliopsida</taxon>
        <taxon>eudicotyledons</taxon>
        <taxon>Gunneridae</taxon>
        <taxon>Pentapetalae</taxon>
        <taxon>asterids</taxon>
        <taxon>lamiids</taxon>
        <taxon>Solanales</taxon>
        <taxon>Solanaceae</taxon>
        <taxon>Solanoideae</taxon>
        <taxon>Solaneae</taxon>
        <taxon>Solanum</taxon>
    </lineage>
</organism>
<protein>
    <submittedName>
        <fullName evidence="2">Uncharacterized protein</fullName>
    </submittedName>
</protein>
<sequence>MAPKRAQKYQRKYKPKLVAPLARQFIDEDTESSGSEFDLGITRNSPTTPRTMRQQARQFVFEREQSSSHDDAQSEEGAQNSNDKNRESQFGSSSDLVVASASDATRTGLAHGPPILDMSRFIYPSSRTDGGSYGDVKGPKYCREFWGGPDTKGILIDLLLMGEDLVTNLVDDPTIPASTTELDVHGPPSTSSGQAANTPQYLALDEKVCGGVGSTNEKVVEVKIQAVHQRIDVFELRIPERPQPRSTVDVASFHTELAKLRADIDAQATIVPEPALEDDADDVVLHALFDEDEPPLDPLRVFGKHTRTLGHTTYSKEERQTKKRER</sequence>
<proteinExistence type="predicted"/>
<feature type="region of interest" description="Disordered" evidence="1">
    <location>
        <begin position="28"/>
        <end position="95"/>
    </location>
</feature>
<dbReference type="Proteomes" id="UP001234989">
    <property type="component" value="Chromosome 10"/>
</dbReference>
<feature type="region of interest" description="Disordered" evidence="1">
    <location>
        <begin position="299"/>
        <end position="326"/>
    </location>
</feature>
<reference evidence="2" key="1">
    <citation type="submission" date="2023-08" db="EMBL/GenBank/DDBJ databases">
        <title>A de novo genome assembly of Solanum verrucosum Schlechtendal, a Mexican diploid species geographically isolated from the other diploid A-genome species in potato relatives.</title>
        <authorList>
            <person name="Hosaka K."/>
        </authorList>
    </citation>
    <scope>NUCLEOTIDE SEQUENCE</scope>
    <source>
        <tissue evidence="2">Young leaves</tissue>
    </source>
</reference>
<evidence type="ECO:0000313" key="2">
    <source>
        <dbReference type="EMBL" id="WMV49612.1"/>
    </source>
</evidence>
<feature type="compositionally biased region" description="Basic and acidic residues" evidence="1">
    <location>
        <begin position="60"/>
        <end position="72"/>
    </location>
</feature>
<dbReference type="AlphaFoldDB" id="A0AAF0UNM4"/>
<accession>A0AAF0UNM4</accession>
<name>A0AAF0UNM4_SOLVR</name>
<evidence type="ECO:0000313" key="3">
    <source>
        <dbReference type="Proteomes" id="UP001234989"/>
    </source>
</evidence>
<dbReference type="EMBL" id="CP133621">
    <property type="protein sequence ID" value="WMV49612.1"/>
    <property type="molecule type" value="Genomic_DNA"/>
</dbReference>
<keyword evidence="3" id="KW-1185">Reference proteome</keyword>